<organism evidence="1 2">
    <name type="scientific">Winogradskyella luteola</name>
    <dbReference type="NCBI Taxonomy" id="2828330"/>
    <lineage>
        <taxon>Bacteria</taxon>
        <taxon>Pseudomonadati</taxon>
        <taxon>Bacteroidota</taxon>
        <taxon>Flavobacteriia</taxon>
        <taxon>Flavobacteriales</taxon>
        <taxon>Flavobacteriaceae</taxon>
        <taxon>Winogradskyella</taxon>
    </lineage>
</organism>
<sequence>MDNKCIDYIIKHKWEKVKTCPLCHERRKFYYFKVTIKCAKCRKIFSIRKNTIFENSKVPLVKWFKAIEYVTESEEGNNSVKLSKHIKVTQKTAYFMLRKMKRFGVVNPRLTRKIQRQNNKILSELIRNKILSTIISMSGKPKISYKDLPKDRKEFYERLKEKIRIGEETMRKRKTAYEAAIIRAIK</sequence>
<accession>A0A9X1F5F4</accession>
<evidence type="ECO:0000313" key="1">
    <source>
        <dbReference type="EMBL" id="MBV7267736.1"/>
    </source>
</evidence>
<comment type="caution">
    <text evidence="1">The sequence shown here is derived from an EMBL/GenBank/DDBJ whole genome shotgun (WGS) entry which is preliminary data.</text>
</comment>
<evidence type="ECO:0000313" key="2">
    <source>
        <dbReference type="Proteomes" id="UP001138894"/>
    </source>
</evidence>
<proteinExistence type="predicted"/>
<reference evidence="1" key="1">
    <citation type="submission" date="2021-04" db="EMBL/GenBank/DDBJ databases">
        <authorList>
            <person name="Pira H."/>
            <person name="Risdian C."/>
            <person name="Wink J."/>
        </authorList>
    </citation>
    <scope>NUCLEOTIDE SEQUENCE</scope>
    <source>
        <strain evidence="1">WHY3</strain>
    </source>
</reference>
<name>A0A9X1F5F4_9FLAO</name>
<dbReference type="AlphaFoldDB" id="A0A9X1F5F4"/>
<evidence type="ECO:0008006" key="3">
    <source>
        <dbReference type="Google" id="ProtNLM"/>
    </source>
</evidence>
<dbReference type="EMBL" id="JAGSPD010000001">
    <property type="protein sequence ID" value="MBV7267736.1"/>
    <property type="molecule type" value="Genomic_DNA"/>
</dbReference>
<protein>
    <recommendedName>
        <fullName evidence="3">Transposase</fullName>
    </recommendedName>
</protein>
<dbReference type="Proteomes" id="UP001138894">
    <property type="component" value="Unassembled WGS sequence"/>
</dbReference>
<dbReference type="RefSeq" id="WP_218544288.1">
    <property type="nucleotide sequence ID" value="NZ_JAGSPD010000001.1"/>
</dbReference>
<keyword evidence="2" id="KW-1185">Reference proteome</keyword>
<gene>
    <name evidence="1" type="ORF">KCG49_00865</name>
</gene>